<comment type="caution">
    <text evidence="1">The sequence shown here is derived from an EMBL/GenBank/DDBJ whole genome shotgun (WGS) entry which is preliminary data.</text>
</comment>
<evidence type="ECO:0000313" key="1">
    <source>
        <dbReference type="EMBL" id="CAI9922157.1"/>
    </source>
</evidence>
<dbReference type="EMBL" id="CAXDID020000024">
    <property type="protein sequence ID" value="CAL5989565.1"/>
    <property type="molecule type" value="Genomic_DNA"/>
</dbReference>
<organism evidence="1">
    <name type="scientific">Hexamita inflata</name>
    <dbReference type="NCBI Taxonomy" id="28002"/>
    <lineage>
        <taxon>Eukaryota</taxon>
        <taxon>Metamonada</taxon>
        <taxon>Diplomonadida</taxon>
        <taxon>Hexamitidae</taxon>
        <taxon>Hexamitinae</taxon>
        <taxon>Hexamita</taxon>
    </lineage>
</organism>
<keyword evidence="3" id="KW-1185">Reference proteome</keyword>
<evidence type="ECO:0000313" key="3">
    <source>
        <dbReference type="Proteomes" id="UP001642409"/>
    </source>
</evidence>
<protein>
    <submittedName>
        <fullName evidence="2">Hypothetical_protein</fullName>
    </submittedName>
</protein>
<dbReference type="Proteomes" id="UP001642409">
    <property type="component" value="Unassembled WGS sequence"/>
</dbReference>
<reference evidence="2 3" key="2">
    <citation type="submission" date="2024-07" db="EMBL/GenBank/DDBJ databases">
        <authorList>
            <person name="Akdeniz Z."/>
        </authorList>
    </citation>
    <scope>NUCLEOTIDE SEQUENCE [LARGE SCALE GENOMIC DNA]</scope>
</reference>
<dbReference type="AlphaFoldDB" id="A0AA86NMI9"/>
<reference evidence="1" key="1">
    <citation type="submission" date="2023-06" db="EMBL/GenBank/DDBJ databases">
        <authorList>
            <person name="Kurt Z."/>
        </authorList>
    </citation>
    <scope>NUCLEOTIDE SEQUENCE</scope>
</reference>
<dbReference type="EMBL" id="CATOUU010000248">
    <property type="protein sequence ID" value="CAI9922157.1"/>
    <property type="molecule type" value="Genomic_DNA"/>
</dbReference>
<name>A0AA86NMI9_9EUKA</name>
<evidence type="ECO:0000313" key="2">
    <source>
        <dbReference type="EMBL" id="CAL5989565.1"/>
    </source>
</evidence>
<proteinExistence type="predicted"/>
<accession>A0AA86NMI9</accession>
<gene>
    <name evidence="2" type="ORF">HINF_LOCUS10918</name>
    <name evidence="1" type="ORF">HINF_LOCUS9802</name>
</gene>
<sequence length="99" mass="11688">MESHQYQIIIILITQCSEQPSRIEDLEHERVRNNNILQSEFYNLGYIKLRFPGIFHSNQSPRREEKIEGPLWGIDLWRGAEPLDVKFHQAPWGLAGCVW</sequence>